<organism evidence="8 9">
    <name type="scientific">Naegleria fowleri</name>
    <name type="common">Brain eating amoeba</name>
    <dbReference type="NCBI Taxonomy" id="5763"/>
    <lineage>
        <taxon>Eukaryota</taxon>
        <taxon>Discoba</taxon>
        <taxon>Heterolobosea</taxon>
        <taxon>Tetramitia</taxon>
        <taxon>Eutetramitia</taxon>
        <taxon>Vahlkampfiidae</taxon>
        <taxon>Naegleria</taxon>
    </lineage>
</organism>
<feature type="compositionally biased region" description="Polar residues" evidence="5">
    <location>
        <begin position="91"/>
        <end position="100"/>
    </location>
</feature>
<dbReference type="InterPro" id="IPR016024">
    <property type="entry name" value="ARM-type_fold"/>
</dbReference>
<feature type="compositionally biased region" description="Acidic residues" evidence="5">
    <location>
        <begin position="250"/>
        <end position="268"/>
    </location>
</feature>
<keyword evidence="4" id="KW-0175">Coiled coil</keyword>
<keyword evidence="6" id="KW-0812">Transmembrane</keyword>
<feature type="compositionally biased region" description="Basic and acidic residues" evidence="5">
    <location>
        <begin position="107"/>
        <end position="125"/>
    </location>
</feature>
<feature type="region of interest" description="Disordered" evidence="5">
    <location>
        <begin position="1"/>
        <end position="154"/>
    </location>
</feature>
<dbReference type="Proteomes" id="UP000444721">
    <property type="component" value="Unassembled WGS sequence"/>
</dbReference>
<reference evidence="8 9" key="1">
    <citation type="journal article" date="2019" name="Sci. Rep.">
        <title>Nanopore sequencing improves the draft genome of the human pathogenic amoeba Naegleria fowleri.</title>
        <authorList>
            <person name="Liechti N."/>
            <person name="Schurch N."/>
            <person name="Bruggmann R."/>
            <person name="Wittwer M."/>
        </authorList>
    </citation>
    <scope>NUCLEOTIDE SEQUENCE [LARGE SCALE GENOMIC DNA]</scope>
    <source>
        <strain evidence="8 9">ATCC 30894</strain>
    </source>
</reference>
<dbReference type="RefSeq" id="XP_044565774.1">
    <property type="nucleotide sequence ID" value="XM_044703413.1"/>
</dbReference>
<dbReference type="SMART" id="SM00544">
    <property type="entry name" value="MA3"/>
    <property type="match status" value="1"/>
</dbReference>
<dbReference type="VEuPathDB" id="AmoebaDB:NfTy_079880"/>
<feature type="compositionally biased region" description="Acidic residues" evidence="5">
    <location>
        <begin position="130"/>
        <end position="143"/>
    </location>
</feature>
<dbReference type="InterPro" id="IPR003890">
    <property type="entry name" value="MIF4G-like_typ-3"/>
</dbReference>
<feature type="region of interest" description="Disordered" evidence="5">
    <location>
        <begin position="203"/>
        <end position="268"/>
    </location>
</feature>
<dbReference type="PANTHER" id="PTHR18034">
    <property type="entry name" value="CELL CYCLE CONTROL PROTEIN CWF22-RELATED"/>
    <property type="match status" value="1"/>
</dbReference>
<dbReference type="GO" id="GO:0003723">
    <property type="term" value="F:RNA binding"/>
    <property type="evidence" value="ECO:0007669"/>
    <property type="project" value="InterPro"/>
</dbReference>
<evidence type="ECO:0000256" key="1">
    <source>
        <dbReference type="ARBA" id="ARBA00004604"/>
    </source>
</evidence>
<evidence type="ECO:0000256" key="3">
    <source>
        <dbReference type="ARBA" id="ARBA00023242"/>
    </source>
</evidence>
<feature type="compositionally biased region" description="Basic and acidic residues" evidence="5">
    <location>
        <begin position="219"/>
        <end position="234"/>
    </location>
</feature>
<evidence type="ECO:0000256" key="6">
    <source>
        <dbReference type="SAM" id="Phobius"/>
    </source>
</evidence>
<dbReference type="InterPro" id="IPR003891">
    <property type="entry name" value="Initiation_fac_eIF4g_MI"/>
</dbReference>
<dbReference type="AlphaFoldDB" id="A0A6A5C214"/>
<feature type="compositionally biased region" description="Polar residues" evidence="5">
    <location>
        <begin position="15"/>
        <end position="24"/>
    </location>
</feature>
<evidence type="ECO:0000259" key="7">
    <source>
        <dbReference type="PROSITE" id="PS51366"/>
    </source>
</evidence>
<dbReference type="Pfam" id="PF02847">
    <property type="entry name" value="MA3"/>
    <property type="match status" value="1"/>
</dbReference>
<feature type="compositionally biased region" description="Acidic residues" evidence="5">
    <location>
        <begin position="339"/>
        <end position="370"/>
    </location>
</feature>
<evidence type="ECO:0000313" key="9">
    <source>
        <dbReference type="Proteomes" id="UP000444721"/>
    </source>
</evidence>
<dbReference type="PROSITE" id="PS51366">
    <property type="entry name" value="MI"/>
    <property type="match status" value="1"/>
</dbReference>
<dbReference type="SMART" id="SM00543">
    <property type="entry name" value="MIF4G"/>
    <property type="match status" value="1"/>
</dbReference>
<accession>A0A6A5C214</accession>
<dbReference type="GO" id="GO:0042274">
    <property type="term" value="P:ribosomal small subunit biogenesis"/>
    <property type="evidence" value="ECO:0007669"/>
    <property type="project" value="TreeGrafter"/>
</dbReference>
<dbReference type="VEuPathDB" id="AmoebaDB:FDP41_012849"/>
<gene>
    <name evidence="8" type="ORF">FDP41_012849</name>
</gene>
<dbReference type="EMBL" id="VFQX01000016">
    <property type="protein sequence ID" value="KAF0981061.1"/>
    <property type="molecule type" value="Genomic_DNA"/>
</dbReference>
<dbReference type="OMA" id="MQYYAKK"/>
<keyword evidence="6" id="KW-0472">Membrane</keyword>
<feature type="compositionally biased region" description="Basic residues" evidence="5">
    <location>
        <begin position="61"/>
        <end position="83"/>
    </location>
</feature>
<feature type="transmembrane region" description="Helical" evidence="6">
    <location>
        <begin position="459"/>
        <end position="482"/>
    </location>
</feature>
<dbReference type="PANTHER" id="PTHR18034:SF4">
    <property type="entry name" value="NUCLEOLAR MIF4G DOMAIN-CONTAINING PROTEIN 1"/>
    <property type="match status" value="1"/>
</dbReference>
<dbReference type="Pfam" id="PF02854">
    <property type="entry name" value="MIF4G"/>
    <property type="match status" value="1"/>
</dbReference>
<feature type="coiled-coil region" evidence="4">
    <location>
        <begin position="606"/>
        <end position="633"/>
    </location>
</feature>
<proteinExistence type="inferred from homology"/>
<feature type="region of interest" description="Disordered" evidence="5">
    <location>
        <begin position="331"/>
        <end position="391"/>
    </location>
</feature>
<feature type="compositionally biased region" description="Basic and acidic residues" evidence="5">
    <location>
        <begin position="44"/>
        <end position="53"/>
    </location>
</feature>
<comment type="similarity">
    <text evidence="2">Belongs to the CWC22 family.</text>
</comment>
<dbReference type="GeneID" id="68120064"/>
<dbReference type="OrthoDB" id="361797at2759"/>
<dbReference type="VEuPathDB" id="AmoebaDB:NF0052010"/>
<feature type="domain" description="MI" evidence="7">
    <location>
        <begin position="711"/>
        <end position="825"/>
    </location>
</feature>
<keyword evidence="9" id="KW-1185">Reference proteome</keyword>
<evidence type="ECO:0000256" key="2">
    <source>
        <dbReference type="ARBA" id="ARBA00006856"/>
    </source>
</evidence>
<sequence length="933" mass="107925">MNKGTKSPSNRRKQQSTASESQTSKQKKNDPLDLLSDNNNMNVHTKDASDDHINLMGSILRKSKQKLKKQIKKKNAKHQKQHVTVHEKSIVKTQRNSSDSNTKKRKTQNDRNQEPKKRKNQKEPEATDMLYEDDLLQEDENDEGPYQPFDYNSDESDIIDDLEEEAIKNNKSDAVFVTKEMLENIRKDEEDPDDKIIATLEKKLKMNKKKKPLDEIDSDPLKPSELEQYVNEKRMNKKKSMKETTKQQEDDSDDGEETLPGYEEPEINEEDLQAFENDGTMFDSMLGNIDPEDVIDLDAEIDAMIEAEKQGMSYSDFLQTEIPSLATKMRTVNHRSSDLSEDEENEEDNEENEDSLEDDGENEEHSEEEATNSSTSKYVPPHLRKKQIMEGGKKSESYLTLQKNVRNLLNKLSLANLTPLTKEALSLYNKSSKHEFHEIITNAIIESVCDTVDLKSQFILVYAAFIVALHNIGDIGIGAYFIEKLIQKFDSIMTERHQASNLLTLICHVYNLGLIYCGLIYDIIRMLCLNISELNVEFLFKLLQTCGFQLKIDDPASMKEIIEVVQSTFEKYEENLKDEGSPVAKRMKFLVEMIVDLKNNRKRKFQEDISEQYKQLKQTVKDMQKQEKKTGENTLRIPYTDLIQAETKGRWWLVGSAWVGNQVGSESDHSQASSLASLKNKDFIANALTDMDSKLIQKLEKLAKDQRMTSDLRKAVFYIIMGSDDFLDAFQRLVKLGIQKNNREIARVLLHCCCQEKNYNPYYGKLAEKLCSVEKTGRALQYTFYEYFDELSKSSIRKIINLSQILSELIGKGCISIAMLKIVDFNSLAQLDIVFFRLLILHLLLDFTEVETTRCFLRLAKLDEHEELKESLILFLYQFVKKEFRRGFIYELLSITNISKKDDKKWLKQQEKLAKSRASLMRKVLRTDLNELD</sequence>
<dbReference type="Gene3D" id="1.25.40.180">
    <property type="match status" value="1"/>
</dbReference>
<evidence type="ECO:0000256" key="5">
    <source>
        <dbReference type="SAM" id="MobiDB-lite"/>
    </source>
</evidence>
<comment type="caution">
    <text evidence="8">The sequence shown here is derived from an EMBL/GenBank/DDBJ whole genome shotgun (WGS) entry which is preliminary data.</text>
</comment>
<dbReference type="InterPro" id="IPR050781">
    <property type="entry name" value="CWC22_splicing_factor"/>
</dbReference>
<keyword evidence="3" id="KW-0539">Nucleus</keyword>
<protein>
    <recommendedName>
        <fullName evidence="7">MI domain-containing protein</fullName>
    </recommendedName>
</protein>
<keyword evidence="6" id="KW-1133">Transmembrane helix</keyword>
<dbReference type="SUPFAM" id="SSF48371">
    <property type="entry name" value="ARM repeat"/>
    <property type="match status" value="1"/>
</dbReference>
<dbReference type="GO" id="GO:0005730">
    <property type="term" value="C:nucleolus"/>
    <property type="evidence" value="ECO:0007669"/>
    <property type="project" value="UniProtKB-SubCell"/>
</dbReference>
<name>A0A6A5C214_NAEFO</name>
<feature type="compositionally biased region" description="Low complexity" evidence="5">
    <location>
        <begin position="32"/>
        <end position="42"/>
    </location>
</feature>
<evidence type="ECO:0000313" key="8">
    <source>
        <dbReference type="EMBL" id="KAF0981061.1"/>
    </source>
</evidence>
<feature type="transmembrane region" description="Helical" evidence="6">
    <location>
        <begin position="502"/>
        <end position="521"/>
    </location>
</feature>
<comment type="subcellular location">
    <subcellularLocation>
        <location evidence="1">Nucleus</location>
        <location evidence="1">Nucleolus</location>
    </subcellularLocation>
</comment>
<evidence type="ECO:0000256" key="4">
    <source>
        <dbReference type="SAM" id="Coils"/>
    </source>
</evidence>